<sequence length="101" mass="11240">MKKIITLLAATASLAVFAPSSSHAFDGHRHGPAPSRSFANNCNSCGTPVYRERVVVGYDRHRHPIFGYRIVSHNCRPVSHHHGSSFGNCRPSVFPFHFGRR</sequence>
<dbReference type="EMBL" id="JBHSMQ010000009">
    <property type="protein sequence ID" value="MFC5457213.1"/>
    <property type="molecule type" value="Genomic_DNA"/>
</dbReference>
<dbReference type="Proteomes" id="UP001596052">
    <property type="component" value="Unassembled WGS sequence"/>
</dbReference>
<gene>
    <name evidence="2" type="ORF">ACFQDI_20255</name>
</gene>
<dbReference type="RefSeq" id="WP_377170263.1">
    <property type="nucleotide sequence ID" value="NZ_JBHSMQ010000009.1"/>
</dbReference>
<feature type="signal peptide" evidence="1">
    <location>
        <begin position="1"/>
        <end position="24"/>
    </location>
</feature>
<name>A0ABW0KUJ2_9BACT</name>
<feature type="chain" id="PRO_5046321188" evidence="1">
    <location>
        <begin position="25"/>
        <end position="101"/>
    </location>
</feature>
<keyword evidence="3" id="KW-1185">Reference proteome</keyword>
<evidence type="ECO:0000313" key="3">
    <source>
        <dbReference type="Proteomes" id="UP001596052"/>
    </source>
</evidence>
<evidence type="ECO:0000256" key="1">
    <source>
        <dbReference type="SAM" id="SignalP"/>
    </source>
</evidence>
<proteinExistence type="predicted"/>
<protein>
    <submittedName>
        <fullName evidence="2">Uncharacterized protein</fullName>
    </submittedName>
</protein>
<keyword evidence="1" id="KW-0732">Signal</keyword>
<evidence type="ECO:0000313" key="2">
    <source>
        <dbReference type="EMBL" id="MFC5457213.1"/>
    </source>
</evidence>
<accession>A0ABW0KUJ2</accession>
<organism evidence="2 3">
    <name type="scientific">Prosthecobacter fluviatilis</name>
    <dbReference type="NCBI Taxonomy" id="445931"/>
    <lineage>
        <taxon>Bacteria</taxon>
        <taxon>Pseudomonadati</taxon>
        <taxon>Verrucomicrobiota</taxon>
        <taxon>Verrucomicrobiia</taxon>
        <taxon>Verrucomicrobiales</taxon>
        <taxon>Verrucomicrobiaceae</taxon>
        <taxon>Prosthecobacter</taxon>
    </lineage>
</organism>
<reference evidence="3" key="1">
    <citation type="journal article" date="2019" name="Int. J. Syst. Evol. Microbiol.">
        <title>The Global Catalogue of Microorganisms (GCM) 10K type strain sequencing project: providing services to taxonomists for standard genome sequencing and annotation.</title>
        <authorList>
            <consortium name="The Broad Institute Genomics Platform"/>
            <consortium name="The Broad Institute Genome Sequencing Center for Infectious Disease"/>
            <person name="Wu L."/>
            <person name="Ma J."/>
        </authorList>
    </citation>
    <scope>NUCLEOTIDE SEQUENCE [LARGE SCALE GENOMIC DNA]</scope>
    <source>
        <strain evidence="3">CGMCC 4.1469</strain>
    </source>
</reference>
<comment type="caution">
    <text evidence="2">The sequence shown here is derived from an EMBL/GenBank/DDBJ whole genome shotgun (WGS) entry which is preliminary data.</text>
</comment>